<keyword evidence="3" id="KW-0560">Oxidoreductase</keyword>
<feature type="domain" description="NADP-dependent oxidoreductase" evidence="8">
    <location>
        <begin position="196"/>
        <end position="257"/>
    </location>
</feature>
<dbReference type="PANTHER" id="PTHR43827">
    <property type="entry name" value="2,5-DIKETO-D-GLUCONIC ACID REDUCTASE"/>
    <property type="match status" value="1"/>
</dbReference>
<evidence type="ECO:0000256" key="7">
    <source>
        <dbReference type="PIRSR" id="PIRSR000097-3"/>
    </source>
</evidence>
<dbReference type="AlphaFoldDB" id="A0A419QYV0"/>
<feature type="site" description="Lowers pKa of active site Tyr" evidence="7">
    <location>
        <position position="72"/>
    </location>
</feature>
<sequence length="271" mass="29735">MTDTPALKFNDGRAIPQLGFGTYQIDNDKAAEAVRTALDVGYRLVDTAAIYGNEEGVGEGLQGRDDIWLTTKIWNESQGYDRAQRAMDKCLSRLGRDSVDLVLIHWPCPDKGLAVETWKALVDIRKSGKAKSIGVSNFRIRDLHDIIEATGVTPALNQIELHPTFQQRALRAEHEELGIITQSWSPLGQGKGIDNPTIAAIANETGRNAAAVILRWHLQHGLCTIPKASSREHIAANFEAFDFELGAEQIARIDALDDANGRIGPDPSKFS</sequence>
<dbReference type="RefSeq" id="WP_120111681.1">
    <property type="nucleotide sequence ID" value="NZ_RAHJ01000021.1"/>
</dbReference>
<feature type="binding site" evidence="6">
    <location>
        <position position="105"/>
    </location>
    <ligand>
        <name>substrate</name>
    </ligand>
</feature>
<dbReference type="OrthoDB" id="9804790at2"/>
<dbReference type="Proteomes" id="UP000284322">
    <property type="component" value="Unassembled WGS sequence"/>
</dbReference>
<name>A0A419QYV0_9SPHN</name>
<comment type="catalytic activity">
    <reaction evidence="4">
        <text>hydroxyacetone + NADP(+) = methylglyoxal + NADPH + H(+)</text>
        <dbReference type="Rhea" id="RHEA:27986"/>
        <dbReference type="ChEBI" id="CHEBI:15378"/>
        <dbReference type="ChEBI" id="CHEBI:17158"/>
        <dbReference type="ChEBI" id="CHEBI:27957"/>
        <dbReference type="ChEBI" id="CHEBI:57783"/>
        <dbReference type="ChEBI" id="CHEBI:58349"/>
    </reaction>
</comment>
<dbReference type="Pfam" id="PF00248">
    <property type="entry name" value="Aldo_ket_red"/>
    <property type="match status" value="2"/>
</dbReference>
<accession>A0A419QYV0</accession>
<dbReference type="Gene3D" id="3.20.20.100">
    <property type="entry name" value="NADP-dependent oxidoreductase domain"/>
    <property type="match status" value="1"/>
</dbReference>
<dbReference type="FunFam" id="3.20.20.100:FF:000002">
    <property type="entry name" value="2,5-diketo-D-gluconic acid reductase A"/>
    <property type="match status" value="1"/>
</dbReference>
<organism evidence="9 10">
    <name type="scientific">Tsuneonella suprasediminis</name>
    <dbReference type="NCBI Taxonomy" id="2306996"/>
    <lineage>
        <taxon>Bacteria</taxon>
        <taxon>Pseudomonadati</taxon>
        <taxon>Pseudomonadota</taxon>
        <taxon>Alphaproteobacteria</taxon>
        <taxon>Sphingomonadales</taxon>
        <taxon>Erythrobacteraceae</taxon>
        <taxon>Tsuneonella</taxon>
    </lineage>
</organism>
<comment type="similarity">
    <text evidence="1">Belongs to the aldo/keto reductase family.</text>
</comment>
<dbReference type="GO" id="GO:0016616">
    <property type="term" value="F:oxidoreductase activity, acting on the CH-OH group of donors, NAD or NADP as acceptor"/>
    <property type="evidence" value="ECO:0007669"/>
    <property type="project" value="UniProtKB-ARBA"/>
</dbReference>
<comment type="caution">
    <text evidence="9">The sequence shown here is derived from an EMBL/GenBank/DDBJ whole genome shotgun (WGS) entry which is preliminary data.</text>
</comment>
<evidence type="ECO:0000256" key="6">
    <source>
        <dbReference type="PIRSR" id="PIRSR000097-2"/>
    </source>
</evidence>
<evidence type="ECO:0000313" key="10">
    <source>
        <dbReference type="Proteomes" id="UP000284322"/>
    </source>
</evidence>
<evidence type="ECO:0000256" key="3">
    <source>
        <dbReference type="ARBA" id="ARBA00023002"/>
    </source>
</evidence>
<dbReference type="PROSITE" id="PS00062">
    <property type="entry name" value="ALDOKETO_REDUCTASE_2"/>
    <property type="match status" value="1"/>
</dbReference>
<evidence type="ECO:0000256" key="1">
    <source>
        <dbReference type="ARBA" id="ARBA00007905"/>
    </source>
</evidence>
<dbReference type="PROSITE" id="PS00798">
    <property type="entry name" value="ALDOKETO_REDUCTASE_1"/>
    <property type="match status" value="1"/>
</dbReference>
<feature type="domain" description="NADP-dependent oxidoreductase" evidence="8">
    <location>
        <begin position="18"/>
        <end position="190"/>
    </location>
</feature>
<evidence type="ECO:0000256" key="5">
    <source>
        <dbReference type="PIRSR" id="PIRSR000097-1"/>
    </source>
</evidence>
<dbReference type="InterPro" id="IPR023210">
    <property type="entry name" value="NADP_OxRdtase_dom"/>
</dbReference>
<dbReference type="SUPFAM" id="SSF51430">
    <property type="entry name" value="NAD(P)-linked oxidoreductase"/>
    <property type="match status" value="1"/>
</dbReference>
<dbReference type="PANTHER" id="PTHR43827:SF3">
    <property type="entry name" value="NADP-DEPENDENT OXIDOREDUCTASE DOMAIN-CONTAINING PROTEIN"/>
    <property type="match status" value="1"/>
</dbReference>
<dbReference type="InterPro" id="IPR020471">
    <property type="entry name" value="AKR"/>
</dbReference>
<gene>
    <name evidence="9" type="ORF">D6858_13680</name>
</gene>
<dbReference type="EMBL" id="RAHJ01000021">
    <property type="protein sequence ID" value="RJX66014.1"/>
    <property type="molecule type" value="Genomic_DNA"/>
</dbReference>
<dbReference type="PIRSF" id="PIRSF000097">
    <property type="entry name" value="AKR"/>
    <property type="match status" value="1"/>
</dbReference>
<dbReference type="InterPro" id="IPR018170">
    <property type="entry name" value="Aldo/ket_reductase_CS"/>
</dbReference>
<evidence type="ECO:0000256" key="2">
    <source>
        <dbReference type="ARBA" id="ARBA00022857"/>
    </source>
</evidence>
<evidence type="ECO:0000256" key="4">
    <source>
        <dbReference type="ARBA" id="ARBA00049445"/>
    </source>
</evidence>
<evidence type="ECO:0000313" key="9">
    <source>
        <dbReference type="EMBL" id="RJX66014.1"/>
    </source>
</evidence>
<keyword evidence="2" id="KW-0521">NADP</keyword>
<dbReference type="PRINTS" id="PR00069">
    <property type="entry name" value="ALDKETRDTASE"/>
</dbReference>
<protein>
    <submittedName>
        <fullName evidence="9">Aldo/keto reductase</fullName>
    </submittedName>
</protein>
<proteinExistence type="inferred from homology"/>
<keyword evidence="10" id="KW-1185">Reference proteome</keyword>
<feature type="active site" description="Proton donor" evidence="5">
    <location>
        <position position="51"/>
    </location>
</feature>
<reference evidence="9 10" key="1">
    <citation type="submission" date="2018-09" db="EMBL/GenBank/DDBJ databases">
        <title>Altererythrobacter sp.Ery1 and Ery12, the genome sequencing of novel strains in genus Alterythrobacter.</title>
        <authorList>
            <person name="Cheng H."/>
            <person name="Wu Y.-H."/>
            <person name="Fang C."/>
            <person name="Xu X.-W."/>
        </authorList>
    </citation>
    <scope>NUCLEOTIDE SEQUENCE [LARGE SCALE GENOMIC DNA]</scope>
    <source>
        <strain evidence="9 10">Ery12</strain>
    </source>
</reference>
<dbReference type="InterPro" id="IPR036812">
    <property type="entry name" value="NAD(P)_OxRdtase_dom_sf"/>
</dbReference>
<evidence type="ECO:0000259" key="8">
    <source>
        <dbReference type="Pfam" id="PF00248"/>
    </source>
</evidence>